<protein>
    <submittedName>
        <fullName evidence="1">Endonuclease V</fullName>
    </submittedName>
</protein>
<dbReference type="Proteomes" id="UP000031599">
    <property type="component" value="Unassembled WGS sequence"/>
</dbReference>
<sequence length="171" mass="18222">MIACIDVDYRESAAGEPTVAVAACVVLQSWLASEAVAEVVHRIDGVAQYVPGAFYKRELPCLLAVLERVQQRIHLVVVDGYVVLDDAGTLGLGGYLHAALGGEVAVVGVAKSPFRDNGAAIEVVRGEGKRPVYVTALGVEPAVAAVDVGRMHGRFRLPTMLKRVDRLCRDS</sequence>
<dbReference type="Pfam" id="PF04493">
    <property type="entry name" value="Endonuclease_5"/>
    <property type="match status" value="1"/>
</dbReference>
<reference evidence="1 2" key="1">
    <citation type="submission" date="2014-12" db="EMBL/GenBank/DDBJ databases">
        <title>Genome assembly of Enhygromyxa salina DSM 15201.</title>
        <authorList>
            <person name="Sharma G."/>
            <person name="Subramanian S."/>
        </authorList>
    </citation>
    <scope>NUCLEOTIDE SEQUENCE [LARGE SCALE GENOMIC DNA]</scope>
    <source>
        <strain evidence="1 2">DSM 15201</strain>
    </source>
</reference>
<dbReference type="AlphaFoldDB" id="A0A0C1ZH50"/>
<dbReference type="GO" id="GO:0004519">
    <property type="term" value="F:endonuclease activity"/>
    <property type="evidence" value="ECO:0007669"/>
    <property type="project" value="UniProtKB-KW"/>
</dbReference>
<dbReference type="EMBL" id="JMCC02000030">
    <property type="protein sequence ID" value="KIG16959.1"/>
    <property type="molecule type" value="Genomic_DNA"/>
</dbReference>
<keyword evidence="1" id="KW-0255">Endonuclease</keyword>
<evidence type="ECO:0000313" key="1">
    <source>
        <dbReference type="EMBL" id="KIG16959.1"/>
    </source>
</evidence>
<proteinExistence type="predicted"/>
<keyword evidence="1" id="KW-0378">Hydrolase</keyword>
<dbReference type="Gene3D" id="3.30.2170.10">
    <property type="entry name" value="archaeoglobus fulgidus dsm 4304 superfamily"/>
    <property type="match status" value="1"/>
</dbReference>
<evidence type="ECO:0000313" key="2">
    <source>
        <dbReference type="Proteomes" id="UP000031599"/>
    </source>
</evidence>
<gene>
    <name evidence="1" type="ORF">DB30_03943</name>
</gene>
<organism evidence="1 2">
    <name type="scientific">Enhygromyxa salina</name>
    <dbReference type="NCBI Taxonomy" id="215803"/>
    <lineage>
        <taxon>Bacteria</taxon>
        <taxon>Pseudomonadati</taxon>
        <taxon>Myxococcota</taxon>
        <taxon>Polyangia</taxon>
        <taxon>Nannocystales</taxon>
        <taxon>Nannocystaceae</taxon>
        <taxon>Enhygromyxa</taxon>
    </lineage>
</organism>
<accession>A0A0C1ZH50</accession>
<comment type="caution">
    <text evidence="1">The sequence shown here is derived from an EMBL/GenBank/DDBJ whole genome shotgun (WGS) entry which is preliminary data.</text>
</comment>
<dbReference type="RefSeq" id="WP_052548797.1">
    <property type="nucleotide sequence ID" value="NZ_JMCC02000030.1"/>
</dbReference>
<name>A0A0C1ZH50_9BACT</name>
<dbReference type="GO" id="GO:0006281">
    <property type="term" value="P:DNA repair"/>
    <property type="evidence" value="ECO:0007669"/>
    <property type="project" value="InterPro"/>
</dbReference>
<keyword evidence="1" id="KW-0540">Nuclease</keyword>
<dbReference type="InterPro" id="IPR007581">
    <property type="entry name" value="Endonuclease-V"/>
</dbReference>